<accession>A0ABZ3J2A7</accession>
<dbReference type="InterPro" id="IPR031475">
    <property type="entry name" value="NBD_C"/>
</dbReference>
<feature type="domain" description="Four-carbon acid sugar kinase N-terminal" evidence="7">
    <location>
        <begin position="2"/>
        <end position="222"/>
    </location>
</feature>
<dbReference type="EC" id="2.7.1.217" evidence="9"/>
<evidence type="ECO:0000256" key="5">
    <source>
        <dbReference type="ARBA" id="ARBA00022840"/>
    </source>
</evidence>
<feature type="domain" description="Four-carbon acid sugar kinase nucleotide binding" evidence="8">
    <location>
        <begin position="247"/>
        <end position="413"/>
    </location>
</feature>
<dbReference type="Pfam" id="PF17042">
    <property type="entry name" value="NBD_C"/>
    <property type="match status" value="1"/>
</dbReference>
<organism evidence="9 10">
    <name type="scientific">Sporomusa acidovorans (strain ATCC 49682 / DSM 3132 / Mol)</name>
    <dbReference type="NCBI Taxonomy" id="1123286"/>
    <lineage>
        <taxon>Bacteria</taxon>
        <taxon>Bacillati</taxon>
        <taxon>Bacillota</taxon>
        <taxon>Negativicutes</taxon>
        <taxon>Selenomonadales</taxon>
        <taxon>Sporomusaceae</taxon>
        <taxon>Sporomusa</taxon>
    </lineage>
</organism>
<dbReference type="Gene3D" id="3.40.980.20">
    <property type="entry name" value="Four-carbon acid sugar kinase, nucleotide binding domain"/>
    <property type="match status" value="1"/>
</dbReference>
<evidence type="ECO:0000256" key="6">
    <source>
        <dbReference type="ARBA" id="ARBA00023277"/>
    </source>
</evidence>
<dbReference type="InterPro" id="IPR042213">
    <property type="entry name" value="NBD_C_sf"/>
</dbReference>
<keyword evidence="2 9" id="KW-0808">Transferase</keyword>
<evidence type="ECO:0000313" key="10">
    <source>
        <dbReference type="Proteomes" id="UP000216052"/>
    </source>
</evidence>
<name>A0ABZ3J2A7_SPOA4</name>
<keyword evidence="5" id="KW-0067">ATP-binding</keyword>
<evidence type="ECO:0000259" key="8">
    <source>
        <dbReference type="Pfam" id="PF17042"/>
    </source>
</evidence>
<reference evidence="9" key="1">
    <citation type="submission" date="2024-05" db="EMBL/GenBank/DDBJ databases">
        <title>Isolation and characterization of Sporomusa carbonis sp. nov., a carboxydotrophic hydrogenogen in the genus of Sporomusa isolated from a charcoal burning pile.</title>
        <authorList>
            <person name="Boeer T."/>
            <person name="Rosenbaum F."/>
            <person name="Eysell L."/>
            <person name="Mueller V."/>
            <person name="Daniel R."/>
            <person name="Poehlein A."/>
        </authorList>
    </citation>
    <scope>NUCLEOTIDE SEQUENCE [LARGE SCALE GENOMIC DNA]</scope>
    <source>
        <strain evidence="9">DSM 3132</strain>
    </source>
</reference>
<evidence type="ECO:0000256" key="2">
    <source>
        <dbReference type="ARBA" id="ARBA00022679"/>
    </source>
</evidence>
<gene>
    <name evidence="9" type="primary">otnK</name>
    <name evidence="9" type="ORF">SPACI_022360</name>
</gene>
<evidence type="ECO:0000259" key="7">
    <source>
        <dbReference type="Pfam" id="PF07005"/>
    </source>
</evidence>
<dbReference type="InterPro" id="IPR010737">
    <property type="entry name" value="4-carb_acid_sugar_kinase_N"/>
</dbReference>
<proteinExistence type="inferred from homology"/>
<protein>
    <submittedName>
        <fullName evidence="9">3-oxo-tetronate kinase</fullName>
        <ecNumber evidence="9">2.7.1.217</ecNumber>
    </submittedName>
</protein>
<dbReference type="GO" id="GO:0016301">
    <property type="term" value="F:kinase activity"/>
    <property type="evidence" value="ECO:0007669"/>
    <property type="project" value="UniProtKB-KW"/>
</dbReference>
<sequence>MIGVVADDTTGANDIGLMFRNNQCSVKVMTFSEDMQLERDTDVLIIDTDSRLDPPELSYDKVFKATKMLERLGCSLYFKKTCSVFRGNIGKEFDAMMDALQENFAVIILAFPKYGRQTVNGIHTVYGKLLEESNFAKDPVHPMTQSNLVSILQGQTERKVSQIDLDIVRQGPGALRQALHKKSKIANYCIIDSVDQNDIKIVAEAVHTYRVLCGSSAIAEELPKFLPIKKSGTVFDSLQINDQNGVLVISGSLTPQTKAQTAYLVSRGTSKVVLDSRKIFQDMEYTEELGRVTRTAEQLLKDGKDVLVMAANGEDVIGETKELGKKMSMDLLTISKRVSAALAEITEKLVTGTELKRLVVAGGDTSGTVCRKLGIKGNYILREIEIGLPSGLAIGRNMLIVLKSGSFGKEDFLFKAVQHLKLVSSNK</sequence>
<dbReference type="Pfam" id="PF07005">
    <property type="entry name" value="SBD_N"/>
    <property type="match status" value="1"/>
</dbReference>
<keyword evidence="3" id="KW-0547">Nucleotide-binding</keyword>
<dbReference type="Proteomes" id="UP000216052">
    <property type="component" value="Chromosome"/>
</dbReference>
<evidence type="ECO:0000313" key="9">
    <source>
        <dbReference type="EMBL" id="XFO72190.1"/>
    </source>
</evidence>
<dbReference type="Gene3D" id="3.40.50.10840">
    <property type="entry name" value="Putative sugar-binding, N-terminal domain"/>
    <property type="match status" value="1"/>
</dbReference>
<dbReference type="SUPFAM" id="SSF142764">
    <property type="entry name" value="YgbK-like"/>
    <property type="match status" value="1"/>
</dbReference>
<keyword evidence="10" id="KW-1185">Reference proteome</keyword>
<dbReference type="EMBL" id="CP155571">
    <property type="protein sequence ID" value="XFO72190.1"/>
    <property type="molecule type" value="Genomic_DNA"/>
</dbReference>
<evidence type="ECO:0000256" key="4">
    <source>
        <dbReference type="ARBA" id="ARBA00022777"/>
    </source>
</evidence>
<evidence type="ECO:0000256" key="1">
    <source>
        <dbReference type="ARBA" id="ARBA00005715"/>
    </source>
</evidence>
<keyword evidence="4 9" id="KW-0418">Kinase</keyword>
<comment type="similarity">
    <text evidence="1">Belongs to the four-carbon acid sugar kinase family.</text>
</comment>
<dbReference type="RefSeq" id="WP_093797219.1">
    <property type="nucleotide sequence ID" value="NZ_CP155571.1"/>
</dbReference>
<keyword evidence="6" id="KW-0119">Carbohydrate metabolism</keyword>
<dbReference type="InterPro" id="IPR037051">
    <property type="entry name" value="4-carb_acid_sugar_kinase_N_sf"/>
</dbReference>
<evidence type="ECO:0000256" key="3">
    <source>
        <dbReference type="ARBA" id="ARBA00022741"/>
    </source>
</evidence>